<proteinExistence type="predicted"/>
<organism evidence="2 3">
    <name type="scientific">Cymbomonas tetramitiformis</name>
    <dbReference type="NCBI Taxonomy" id="36881"/>
    <lineage>
        <taxon>Eukaryota</taxon>
        <taxon>Viridiplantae</taxon>
        <taxon>Chlorophyta</taxon>
        <taxon>Pyramimonadophyceae</taxon>
        <taxon>Pyramimonadales</taxon>
        <taxon>Pyramimonadaceae</taxon>
        <taxon>Cymbomonas</taxon>
    </lineage>
</organism>
<evidence type="ECO:0000256" key="1">
    <source>
        <dbReference type="SAM" id="MobiDB-lite"/>
    </source>
</evidence>
<protein>
    <submittedName>
        <fullName evidence="2">Uncharacterized protein</fullName>
    </submittedName>
</protein>
<feature type="compositionally biased region" description="Basic and acidic residues" evidence="1">
    <location>
        <begin position="88"/>
        <end position="98"/>
    </location>
</feature>
<dbReference type="Proteomes" id="UP001190700">
    <property type="component" value="Unassembled WGS sequence"/>
</dbReference>
<feature type="region of interest" description="Disordered" evidence="1">
    <location>
        <begin position="80"/>
        <end position="104"/>
    </location>
</feature>
<dbReference type="AlphaFoldDB" id="A0AAE0EX09"/>
<reference evidence="2 3" key="1">
    <citation type="journal article" date="2015" name="Genome Biol. Evol.">
        <title>Comparative Genomics of a Bacterivorous Green Alga Reveals Evolutionary Causalities and Consequences of Phago-Mixotrophic Mode of Nutrition.</title>
        <authorList>
            <person name="Burns J.A."/>
            <person name="Paasch A."/>
            <person name="Narechania A."/>
            <person name="Kim E."/>
        </authorList>
    </citation>
    <scope>NUCLEOTIDE SEQUENCE [LARGE SCALE GENOMIC DNA]</scope>
    <source>
        <strain evidence="2 3">PLY_AMNH</strain>
    </source>
</reference>
<sequence>MASVNFLASRVPNCVEMTNLSMLSTYRRGLRCSTKVMRRLRSINLDVSKPQDWEEKAIMARIPGTHDALLKIREIGDAEEAENDMEAEAQRRSSDRPPRFVNLT</sequence>
<accession>A0AAE0EX09</accession>
<gene>
    <name evidence="2" type="ORF">CYMTET_46491</name>
</gene>
<evidence type="ECO:0000313" key="2">
    <source>
        <dbReference type="EMBL" id="KAK3243876.1"/>
    </source>
</evidence>
<name>A0AAE0EX09_9CHLO</name>
<evidence type="ECO:0000313" key="3">
    <source>
        <dbReference type="Proteomes" id="UP001190700"/>
    </source>
</evidence>
<keyword evidence="3" id="KW-1185">Reference proteome</keyword>
<comment type="caution">
    <text evidence="2">The sequence shown here is derived from an EMBL/GenBank/DDBJ whole genome shotgun (WGS) entry which is preliminary data.</text>
</comment>
<dbReference type="EMBL" id="LGRX02032587">
    <property type="protein sequence ID" value="KAK3243876.1"/>
    <property type="molecule type" value="Genomic_DNA"/>
</dbReference>